<keyword evidence="6" id="KW-0732">Signal</keyword>
<dbReference type="Proteomes" id="UP001415857">
    <property type="component" value="Unassembled WGS sequence"/>
</dbReference>
<dbReference type="GO" id="GO:0004190">
    <property type="term" value="F:aspartic-type endopeptidase activity"/>
    <property type="evidence" value="ECO:0007669"/>
    <property type="project" value="UniProtKB-KW"/>
</dbReference>
<dbReference type="InterPro" id="IPR021109">
    <property type="entry name" value="Peptidase_aspartic_dom_sf"/>
</dbReference>
<dbReference type="PROSITE" id="PS00141">
    <property type="entry name" value="ASP_PROTEASE"/>
    <property type="match status" value="1"/>
</dbReference>
<keyword evidence="4" id="KW-0378">Hydrolase</keyword>
<evidence type="ECO:0000256" key="5">
    <source>
        <dbReference type="ARBA" id="ARBA00023180"/>
    </source>
</evidence>
<evidence type="ECO:0000256" key="2">
    <source>
        <dbReference type="ARBA" id="ARBA00022670"/>
    </source>
</evidence>
<dbReference type="GO" id="GO:0005576">
    <property type="term" value="C:extracellular region"/>
    <property type="evidence" value="ECO:0007669"/>
    <property type="project" value="TreeGrafter"/>
</dbReference>
<reference evidence="8" key="2">
    <citation type="submission" date="2024-04" db="EMBL/GenBank/DDBJ databases">
        <authorList>
            <person name="Xu W."/>
            <person name="Ren C."/>
        </authorList>
    </citation>
    <scope>NUCLEOTIDE SEQUENCE</scope>
    <source>
        <strain evidence="8">Hangzhou</strain>
        <tissue evidence="8">Leaves</tissue>
    </source>
</reference>
<name>A0AAP0N6G8_LIQFO</name>
<dbReference type="PANTHER" id="PTHR47967">
    <property type="entry name" value="OS07G0603500 PROTEIN-RELATED"/>
    <property type="match status" value="1"/>
</dbReference>
<dbReference type="Pfam" id="PF14543">
    <property type="entry name" value="TAXi_N"/>
    <property type="match status" value="1"/>
</dbReference>
<comment type="caution">
    <text evidence="8">The sequence shown here is derived from an EMBL/GenBank/DDBJ whole genome shotgun (WGS) entry which is preliminary data.</text>
</comment>
<keyword evidence="5" id="KW-0325">Glycoprotein</keyword>
<dbReference type="InterPro" id="IPR001969">
    <property type="entry name" value="Aspartic_peptidase_AS"/>
</dbReference>
<protein>
    <recommendedName>
        <fullName evidence="7">Peptidase A1 domain-containing protein</fullName>
    </recommendedName>
</protein>
<accession>A0AAP0N6G8</accession>
<evidence type="ECO:0000313" key="10">
    <source>
        <dbReference type="Proteomes" id="UP001415857"/>
    </source>
</evidence>
<evidence type="ECO:0000256" key="6">
    <source>
        <dbReference type="SAM" id="SignalP"/>
    </source>
</evidence>
<dbReference type="PANTHER" id="PTHR47967:SF123">
    <property type="entry name" value="ASPARTIC PROTEINASE NEPENTHESIN-1-LIKE"/>
    <property type="match status" value="1"/>
</dbReference>
<proteinExistence type="inferred from homology"/>
<dbReference type="EMBL" id="JBBPBK010000002">
    <property type="protein sequence ID" value="KAK9291120.1"/>
    <property type="molecule type" value="Genomic_DNA"/>
</dbReference>
<dbReference type="GO" id="GO:0006508">
    <property type="term" value="P:proteolysis"/>
    <property type="evidence" value="ECO:0007669"/>
    <property type="project" value="UniProtKB-KW"/>
</dbReference>
<dbReference type="InterPro" id="IPR032799">
    <property type="entry name" value="TAXi_C"/>
</dbReference>
<sequence length="451" mass="51213">MAKIQAISLATLFLYLTAISQLHFTTSKPTGFTLKLIPRDPSFVENITELERIEKLVEFTKARVHHFKSISTKNATMDPSNIRYHVSHDSSFYMVQAYLGAPPKEKMLLLDTGSSLTWTQCEPCTNCFPQQAPLFKPSDSSTYRNLPCEHPLCHRFYRCVNNQCVYDISYGGGISTTKGTVALERFTFPIGNHSVEPTDNVIFGCGHNNLNFRFGVNHYITGILGMNWSPTSLFGQVFHSVSGRFSYCLVYSSRPLTETSLLRFGNDIVVPGHNVQRTSFLPQPAIGLFHYYLNLRDISVGGQRLGFPPGTFSLRRDYTGGCFIDTGTVFSTIDQYAGNAYARVITAFANYFSRFRLERVHHGPSGLELCYRYNRSFQQYASMTFHFQGADFTVEPTFVYFFGYQERIFCVALVRGYATILGAWQQQNTRFVYDVLHALTFAPEDCSQDRE</sequence>
<evidence type="ECO:0000313" key="9">
    <source>
        <dbReference type="EMBL" id="KAK9291120.1"/>
    </source>
</evidence>
<dbReference type="SUPFAM" id="SSF50630">
    <property type="entry name" value="Acid proteases"/>
    <property type="match status" value="1"/>
</dbReference>
<feature type="chain" id="PRO_5044711501" description="Peptidase A1 domain-containing protein" evidence="6">
    <location>
        <begin position="28"/>
        <end position="451"/>
    </location>
</feature>
<keyword evidence="10" id="KW-1185">Reference proteome</keyword>
<dbReference type="CDD" id="cd05476">
    <property type="entry name" value="pepsin_A_like_plant"/>
    <property type="match status" value="1"/>
</dbReference>
<gene>
    <name evidence="9" type="ORF">L1049_009307</name>
    <name evidence="8" type="ORF">L1049_021612</name>
</gene>
<evidence type="ECO:0000256" key="1">
    <source>
        <dbReference type="ARBA" id="ARBA00007447"/>
    </source>
</evidence>
<dbReference type="InterPro" id="IPR051708">
    <property type="entry name" value="Plant_Aspart_Prot_A1"/>
</dbReference>
<dbReference type="Gene3D" id="2.40.70.10">
    <property type="entry name" value="Acid Proteases"/>
    <property type="match status" value="2"/>
</dbReference>
<dbReference type="EMBL" id="JBBPBK010000371">
    <property type="protein sequence ID" value="KAK9265549.1"/>
    <property type="molecule type" value="Genomic_DNA"/>
</dbReference>
<feature type="domain" description="Peptidase A1" evidence="7">
    <location>
        <begin position="93"/>
        <end position="444"/>
    </location>
</feature>
<dbReference type="PROSITE" id="PS51767">
    <property type="entry name" value="PEPTIDASE_A1"/>
    <property type="match status" value="1"/>
</dbReference>
<dbReference type="InterPro" id="IPR033121">
    <property type="entry name" value="PEPTIDASE_A1"/>
</dbReference>
<dbReference type="InterPro" id="IPR032861">
    <property type="entry name" value="TAXi_N"/>
</dbReference>
<keyword evidence="3" id="KW-0064">Aspartyl protease</keyword>
<dbReference type="AlphaFoldDB" id="A0AAP0N6G8"/>
<feature type="signal peptide" evidence="6">
    <location>
        <begin position="1"/>
        <end position="27"/>
    </location>
</feature>
<keyword evidence="2" id="KW-0645">Protease</keyword>
<organism evidence="8 10">
    <name type="scientific">Liquidambar formosana</name>
    <name type="common">Formosan gum</name>
    <dbReference type="NCBI Taxonomy" id="63359"/>
    <lineage>
        <taxon>Eukaryota</taxon>
        <taxon>Viridiplantae</taxon>
        <taxon>Streptophyta</taxon>
        <taxon>Embryophyta</taxon>
        <taxon>Tracheophyta</taxon>
        <taxon>Spermatophyta</taxon>
        <taxon>Magnoliopsida</taxon>
        <taxon>eudicotyledons</taxon>
        <taxon>Gunneridae</taxon>
        <taxon>Pentapetalae</taxon>
        <taxon>Saxifragales</taxon>
        <taxon>Altingiaceae</taxon>
        <taxon>Liquidambar</taxon>
    </lineage>
</organism>
<evidence type="ECO:0000256" key="3">
    <source>
        <dbReference type="ARBA" id="ARBA00022750"/>
    </source>
</evidence>
<evidence type="ECO:0000256" key="4">
    <source>
        <dbReference type="ARBA" id="ARBA00022801"/>
    </source>
</evidence>
<dbReference type="InterPro" id="IPR034161">
    <property type="entry name" value="Pepsin-like_plant"/>
</dbReference>
<evidence type="ECO:0000259" key="7">
    <source>
        <dbReference type="PROSITE" id="PS51767"/>
    </source>
</evidence>
<comment type="similarity">
    <text evidence="1">Belongs to the peptidase A1 family.</text>
</comment>
<reference evidence="8 10" key="1">
    <citation type="journal article" date="2024" name="Plant J.">
        <title>Genome sequences and population genomics reveal climatic adaptation and genomic divergence between two closely related sweetgum species.</title>
        <authorList>
            <person name="Xu W.Q."/>
            <person name="Ren C.Q."/>
            <person name="Zhang X.Y."/>
            <person name="Comes H.P."/>
            <person name="Liu X.H."/>
            <person name="Li Y.G."/>
            <person name="Kettle C.J."/>
            <person name="Jalonen R."/>
            <person name="Gaisberger H."/>
            <person name="Ma Y.Z."/>
            <person name="Qiu Y.X."/>
        </authorList>
    </citation>
    <scope>NUCLEOTIDE SEQUENCE [LARGE SCALE GENOMIC DNA]</scope>
    <source>
        <strain evidence="8">Hangzhou</strain>
    </source>
</reference>
<dbReference type="Pfam" id="PF14541">
    <property type="entry name" value="TAXi_C"/>
    <property type="match status" value="1"/>
</dbReference>
<evidence type="ECO:0000313" key="8">
    <source>
        <dbReference type="EMBL" id="KAK9265549.1"/>
    </source>
</evidence>